<dbReference type="EMBL" id="JAFBEE010000020">
    <property type="protein sequence ID" value="MBM7615919.1"/>
    <property type="molecule type" value="Genomic_DNA"/>
</dbReference>
<dbReference type="SUPFAM" id="SSF53335">
    <property type="entry name" value="S-adenosyl-L-methionine-dependent methyltransferases"/>
    <property type="match status" value="1"/>
</dbReference>
<keyword evidence="4" id="KW-1185">Reference proteome</keyword>
<reference evidence="3 4" key="1">
    <citation type="submission" date="2021-01" db="EMBL/GenBank/DDBJ databases">
        <title>Genomic Encyclopedia of Type Strains, Phase IV (KMG-IV): sequencing the most valuable type-strain genomes for metagenomic binning, comparative biology and taxonomic classification.</title>
        <authorList>
            <person name="Goeker M."/>
        </authorList>
    </citation>
    <scope>NUCLEOTIDE SEQUENCE [LARGE SCALE GENOMIC DNA]</scope>
    <source>
        <strain evidence="3 4">DSM 25890</strain>
    </source>
</reference>
<proteinExistence type="predicted"/>
<dbReference type="InterPro" id="IPR041698">
    <property type="entry name" value="Methyltransf_25"/>
</dbReference>
<evidence type="ECO:0000313" key="3">
    <source>
        <dbReference type="EMBL" id="MBM7615919.1"/>
    </source>
</evidence>
<name>A0ABS2NSH8_9FIRM</name>
<keyword evidence="1" id="KW-0808">Transferase</keyword>
<gene>
    <name evidence="3" type="ORF">JOC73_002493</name>
</gene>
<keyword evidence="3" id="KW-0830">Ubiquinone</keyword>
<dbReference type="Proteomes" id="UP001314796">
    <property type="component" value="Unassembled WGS sequence"/>
</dbReference>
<dbReference type="RefSeq" id="WP_204403638.1">
    <property type="nucleotide sequence ID" value="NZ_JAFBEE010000020.1"/>
</dbReference>
<evidence type="ECO:0000259" key="2">
    <source>
        <dbReference type="Pfam" id="PF13649"/>
    </source>
</evidence>
<comment type="caution">
    <text evidence="3">The sequence shown here is derived from an EMBL/GenBank/DDBJ whole genome shotgun (WGS) entry which is preliminary data.</text>
</comment>
<dbReference type="CDD" id="cd02440">
    <property type="entry name" value="AdoMet_MTases"/>
    <property type="match status" value="1"/>
</dbReference>
<dbReference type="Pfam" id="PF13649">
    <property type="entry name" value="Methyltransf_25"/>
    <property type="match status" value="1"/>
</dbReference>
<dbReference type="PANTHER" id="PTHR43861">
    <property type="entry name" value="TRANS-ACONITATE 2-METHYLTRANSFERASE-RELATED"/>
    <property type="match status" value="1"/>
</dbReference>
<feature type="domain" description="Methyltransferase" evidence="2">
    <location>
        <begin position="41"/>
        <end position="136"/>
    </location>
</feature>
<dbReference type="Gene3D" id="2.20.25.110">
    <property type="entry name" value="S-adenosyl-L-methionine-dependent methyltransferases"/>
    <property type="match status" value="1"/>
</dbReference>
<dbReference type="InterPro" id="IPR029063">
    <property type="entry name" value="SAM-dependent_MTases_sf"/>
</dbReference>
<protein>
    <submittedName>
        <fullName evidence="3">Ubiquinone/menaquinone biosynthesis C-methylase UbiE</fullName>
    </submittedName>
</protein>
<accession>A0ABS2NSH8</accession>
<evidence type="ECO:0000313" key="4">
    <source>
        <dbReference type="Proteomes" id="UP001314796"/>
    </source>
</evidence>
<sequence>MELYNDFAYVYDRLMEDVDYQRWVEYIEEIFRRQQVSPKKILELACGTGNITIPLADKGHEVMAIDLSQDMLMVAKDKALSKGKEILFIQQDMTELQLEGEFDTVLCMCDGINYIIGETQLLDLFKKIKNHLVEGGLFIFDISSYYKLQNTLGNHTFGENQGDLCYLWENYFDEEEDILEMNLTFFIQEKNLYKKFEEFHQQRAYTAEELLGLLKEVGFNAINYYNEFTFEEVQENSQRIFFVCR</sequence>
<dbReference type="Gene3D" id="3.40.50.150">
    <property type="entry name" value="Vaccinia Virus protein VP39"/>
    <property type="match status" value="1"/>
</dbReference>
<organism evidence="3 4">
    <name type="scientific">Alkaliphilus hydrothermalis</name>
    <dbReference type="NCBI Taxonomy" id="1482730"/>
    <lineage>
        <taxon>Bacteria</taxon>
        <taxon>Bacillati</taxon>
        <taxon>Bacillota</taxon>
        <taxon>Clostridia</taxon>
        <taxon>Peptostreptococcales</taxon>
        <taxon>Natronincolaceae</taxon>
        <taxon>Alkaliphilus</taxon>
    </lineage>
</organism>
<evidence type="ECO:0000256" key="1">
    <source>
        <dbReference type="ARBA" id="ARBA00022679"/>
    </source>
</evidence>